<dbReference type="Proteomes" id="UP001597045">
    <property type="component" value="Unassembled WGS sequence"/>
</dbReference>
<name>A0ABW3MB35_9PSEU</name>
<evidence type="ECO:0000313" key="7">
    <source>
        <dbReference type="EMBL" id="MFD1046165.1"/>
    </source>
</evidence>
<organism evidence="7 8">
    <name type="scientific">Kibdelosporangium lantanae</name>
    <dbReference type="NCBI Taxonomy" id="1497396"/>
    <lineage>
        <taxon>Bacteria</taxon>
        <taxon>Bacillati</taxon>
        <taxon>Actinomycetota</taxon>
        <taxon>Actinomycetes</taxon>
        <taxon>Pseudonocardiales</taxon>
        <taxon>Pseudonocardiaceae</taxon>
        <taxon>Kibdelosporangium</taxon>
    </lineage>
</organism>
<evidence type="ECO:0000256" key="2">
    <source>
        <dbReference type="ARBA" id="ARBA00022692"/>
    </source>
</evidence>
<evidence type="ECO:0000256" key="4">
    <source>
        <dbReference type="ARBA" id="ARBA00023136"/>
    </source>
</evidence>
<comment type="subcellular location">
    <subcellularLocation>
        <location evidence="1">Membrane</location>
        <topology evidence="1">Multi-pass membrane protein</topology>
    </subcellularLocation>
</comment>
<dbReference type="EMBL" id="JBHTIS010000543">
    <property type="protein sequence ID" value="MFD1046165.1"/>
    <property type="molecule type" value="Genomic_DNA"/>
</dbReference>
<feature type="transmembrane region" description="Helical" evidence="5">
    <location>
        <begin position="53"/>
        <end position="75"/>
    </location>
</feature>
<dbReference type="Pfam" id="PF00999">
    <property type="entry name" value="Na_H_Exchanger"/>
    <property type="match status" value="1"/>
</dbReference>
<keyword evidence="2 5" id="KW-0812">Transmembrane</keyword>
<keyword evidence="8" id="KW-1185">Reference proteome</keyword>
<accession>A0ABW3MB35</accession>
<evidence type="ECO:0000256" key="5">
    <source>
        <dbReference type="SAM" id="Phobius"/>
    </source>
</evidence>
<feature type="non-terminal residue" evidence="7">
    <location>
        <position position="116"/>
    </location>
</feature>
<evidence type="ECO:0000259" key="6">
    <source>
        <dbReference type="Pfam" id="PF00999"/>
    </source>
</evidence>
<keyword evidence="3 5" id="KW-1133">Transmembrane helix</keyword>
<protein>
    <submittedName>
        <fullName evidence="7">Cation:proton antiporter</fullName>
    </submittedName>
</protein>
<sequence>MHGAELLLLLVGSLAVATVARRLNWSSPLVLVAVGLAVSFIPGMPTFELDPELILALILPPLLYSAALDSSYLNIKANLRPIGLLSVGLVLFTTAVVGLVAHMVIPSLSLADALVL</sequence>
<evidence type="ECO:0000256" key="3">
    <source>
        <dbReference type="ARBA" id="ARBA00022989"/>
    </source>
</evidence>
<dbReference type="InterPro" id="IPR006153">
    <property type="entry name" value="Cation/H_exchanger_TM"/>
</dbReference>
<gene>
    <name evidence="7" type="ORF">ACFQ1S_11605</name>
</gene>
<evidence type="ECO:0000313" key="8">
    <source>
        <dbReference type="Proteomes" id="UP001597045"/>
    </source>
</evidence>
<feature type="domain" description="Cation/H+ exchanger transmembrane" evidence="6">
    <location>
        <begin position="13"/>
        <end position="115"/>
    </location>
</feature>
<keyword evidence="4 5" id="KW-0472">Membrane</keyword>
<reference evidence="8" key="1">
    <citation type="journal article" date="2019" name="Int. J. Syst. Evol. Microbiol.">
        <title>The Global Catalogue of Microorganisms (GCM) 10K type strain sequencing project: providing services to taxonomists for standard genome sequencing and annotation.</title>
        <authorList>
            <consortium name="The Broad Institute Genomics Platform"/>
            <consortium name="The Broad Institute Genome Sequencing Center for Infectious Disease"/>
            <person name="Wu L."/>
            <person name="Ma J."/>
        </authorList>
    </citation>
    <scope>NUCLEOTIDE SEQUENCE [LARGE SCALE GENOMIC DNA]</scope>
    <source>
        <strain evidence="8">JCM 31486</strain>
    </source>
</reference>
<feature type="transmembrane region" description="Helical" evidence="5">
    <location>
        <begin position="82"/>
        <end position="105"/>
    </location>
</feature>
<evidence type="ECO:0000256" key="1">
    <source>
        <dbReference type="ARBA" id="ARBA00004141"/>
    </source>
</evidence>
<proteinExistence type="predicted"/>
<comment type="caution">
    <text evidence="7">The sequence shown here is derived from an EMBL/GenBank/DDBJ whole genome shotgun (WGS) entry which is preliminary data.</text>
</comment>